<name>A0A3B4Z887_9TELE</name>
<proteinExistence type="predicted"/>
<protein>
    <submittedName>
        <fullName evidence="2">Uncharacterized protein</fullName>
    </submittedName>
</protein>
<keyword evidence="1" id="KW-0812">Transmembrane</keyword>
<keyword evidence="1" id="KW-1133">Transmembrane helix</keyword>
<evidence type="ECO:0000256" key="1">
    <source>
        <dbReference type="SAM" id="Phobius"/>
    </source>
</evidence>
<evidence type="ECO:0000313" key="2">
    <source>
        <dbReference type="Ensembl" id="ENSSPAP00000004993.1"/>
    </source>
</evidence>
<dbReference type="AlphaFoldDB" id="A0A3B4Z887"/>
<reference evidence="2" key="1">
    <citation type="submission" date="2023-09" db="UniProtKB">
        <authorList>
            <consortium name="Ensembl"/>
        </authorList>
    </citation>
    <scope>IDENTIFICATION</scope>
</reference>
<keyword evidence="1" id="KW-0472">Membrane</keyword>
<dbReference type="Ensembl" id="ENSSPAT00000005088.1">
    <property type="protein sequence ID" value="ENSSPAP00000004993.1"/>
    <property type="gene ID" value="ENSSPAG00000003874.1"/>
</dbReference>
<feature type="transmembrane region" description="Helical" evidence="1">
    <location>
        <begin position="18"/>
        <end position="46"/>
    </location>
</feature>
<sequence length="131" mass="14755">HILSQDEGLSDEITRMSFFFFLCFLSLQMSCFSLIFSSLVFFFLVLPCSLPGLIPYSACCLLATHSANTLPPQPATCISFLCHQLPSTLRDGFCVSEMKCFGAKCAYQPHNKSKDLVKMLLKLVRECHYPQ</sequence>
<accession>A0A3B4Z887</accession>
<organism evidence="2">
    <name type="scientific">Stegastes partitus</name>
    <name type="common">bicolor damselfish</name>
    <dbReference type="NCBI Taxonomy" id="144197"/>
    <lineage>
        <taxon>Eukaryota</taxon>
        <taxon>Metazoa</taxon>
        <taxon>Chordata</taxon>
        <taxon>Craniata</taxon>
        <taxon>Vertebrata</taxon>
        <taxon>Euteleostomi</taxon>
        <taxon>Actinopterygii</taxon>
        <taxon>Neopterygii</taxon>
        <taxon>Teleostei</taxon>
        <taxon>Neoteleostei</taxon>
        <taxon>Acanthomorphata</taxon>
        <taxon>Ovalentaria</taxon>
        <taxon>Pomacentridae</taxon>
        <taxon>Stegastes</taxon>
    </lineage>
</organism>